<gene>
    <name evidence="3" type="primary">SUFE</name>
    <name evidence="3" type="ORF">TSPGSL018_6181</name>
</gene>
<dbReference type="Gene3D" id="3.30.300.90">
    <property type="entry name" value="BolA-like"/>
    <property type="match status" value="1"/>
</dbReference>
<feature type="region of interest" description="Disordered" evidence="1">
    <location>
        <begin position="213"/>
        <end position="236"/>
    </location>
</feature>
<name>A0A061SGR8_9CHLO</name>
<dbReference type="SUPFAM" id="SSF82649">
    <property type="entry name" value="SufE/NifU"/>
    <property type="match status" value="1"/>
</dbReference>
<dbReference type="GO" id="GO:0016226">
    <property type="term" value="P:iron-sulfur cluster assembly"/>
    <property type="evidence" value="ECO:0007669"/>
    <property type="project" value="TreeGrafter"/>
</dbReference>
<evidence type="ECO:0000259" key="2">
    <source>
        <dbReference type="Pfam" id="PF02657"/>
    </source>
</evidence>
<dbReference type="InterPro" id="IPR036065">
    <property type="entry name" value="BolA-like_sf"/>
</dbReference>
<dbReference type="InterPro" id="IPR003808">
    <property type="entry name" value="Fe-S_metab-assoc_dom"/>
</dbReference>
<protein>
    <submittedName>
        <fullName evidence="3">Cysteine desulfuration protein SufE</fullName>
    </submittedName>
</protein>
<accession>A0A061SGR8</accession>
<dbReference type="PANTHER" id="PTHR46230">
    <property type="match status" value="1"/>
</dbReference>
<dbReference type="Pfam" id="PF01722">
    <property type="entry name" value="BolA"/>
    <property type="match status" value="1"/>
</dbReference>
<sequence length="330" mass="35356">MTTMISNKFASELVRSCPCVVGVAGNRSLKPAIRVLASPKLSCRFSPKQRPRNGNLSSTKGSRATVAMTTSLELPANLQKLVSQFQMVPDPKARYKQLLFFASKLPPMAADDHCPENKVEGCVSQVWVKPELRDGKVFWTADSDSQLTKGLAALLVQGLSDCTPEEIVRVDAGFIEMLGLKQSLTPSRNNGFLNMLRLMQKKALGLVAAGVAAGNSGGEEPPSPSAANGGSATPITDSMTEKLTAALKPARLEIKNESRRHASHADAMGIGGKPAAVTGETHFDVEIVSEAFEGLNTVKRHRMVYELLSEEFNEGLHALSLDTKTPAEAA</sequence>
<feature type="compositionally biased region" description="Polar residues" evidence="1">
    <location>
        <begin position="225"/>
        <end position="236"/>
    </location>
</feature>
<dbReference type="Pfam" id="PF02657">
    <property type="entry name" value="SufE"/>
    <property type="match status" value="1"/>
</dbReference>
<dbReference type="PANTHER" id="PTHR46230:SF3">
    <property type="entry name" value="SUFE-LIKE PROTEIN 1, CHLOROPLASTIC_MITOCHONDRIAL"/>
    <property type="match status" value="1"/>
</dbReference>
<feature type="domain" description="Fe-S metabolism associated" evidence="2">
    <location>
        <begin position="83"/>
        <end position="201"/>
    </location>
</feature>
<dbReference type="InterPro" id="IPR002634">
    <property type="entry name" value="BolA"/>
</dbReference>
<dbReference type="Gene3D" id="3.90.1010.10">
    <property type="match status" value="1"/>
</dbReference>
<reference evidence="3" key="1">
    <citation type="submission" date="2014-05" db="EMBL/GenBank/DDBJ databases">
        <title>The transcriptome of the halophilic microalga Tetraselmis sp. GSL018 isolated from the Great Salt Lake, Utah.</title>
        <authorList>
            <person name="Jinkerson R.E."/>
            <person name="D'Adamo S."/>
            <person name="Posewitz M.C."/>
        </authorList>
    </citation>
    <scope>NUCLEOTIDE SEQUENCE</scope>
    <source>
        <strain evidence="3">GSL018</strain>
    </source>
</reference>
<evidence type="ECO:0000256" key="1">
    <source>
        <dbReference type="SAM" id="MobiDB-lite"/>
    </source>
</evidence>
<dbReference type="SUPFAM" id="SSF82657">
    <property type="entry name" value="BolA-like"/>
    <property type="match status" value="1"/>
</dbReference>
<evidence type="ECO:0000313" key="3">
    <source>
        <dbReference type="EMBL" id="JAC82234.1"/>
    </source>
</evidence>
<proteinExistence type="predicted"/>
<organism evidence="3">
    <name type="scientific">Tetraselmis sp. GSL018</name>
    <dbReference type="NCBI Taxonomy" id="582737"/>
    <lineage>
        <taxon>Eukaryota</taxon>
        <taxon>Viridiplantae</taxon>
        <taxon>Chlorophyta</taxon>
        <taxon>core chlorophytes</taxon>
        <taxon>Chlorodendrophyceae</taxon>
        <taxon>Chlorodendrales</taxon>
        <taxon>Chlorodendraceae</taxon>
        <taxon>Tetraselmis</taxon>
    </lineage>
</organism>
<dbReference type="AlphaFoldDB" id="A0A061SGR8"/>
<dbReference type="EMBL" id="GBEZ01002859">
    <property type="protein sequence ID" value="JAC82234.1"/>
    <property type="molecule type" value="Transcribed_RNA"/>
</dbReference>